<keyword evidence="3 7" id="KW-0812">Transmembrane</keyword>
<evidence type="ECO:0000256" key="2">
    <source>
        <dbReference type="ARBA" id="ARBA00022448"/>
    </source>
</evidence>
<reference evidence="9 10" key="1">
    <citation type="journal article" date="2013" name="Int. J. Syst. Evol. Microbiol.">
        <title>Hoeflea suaedae sp. nov., an endophytic bacterium isolated from the root of the halophyte Suaeda maritima.</title>
        <authorList>
            <person name="Chung E.J."/>
            <person name="Park J.A."/>
            <person name="Pramanik P."/>
            <person name="Bibi F."/>
            <person name="Jeon C.O."/>
            <person name="Chung Y.R."/>
        </authorList>
    </citation>
    <scope>NUCLEOTIDE SEQUENCE [LARGE SCALE GENOMIC DNA]</scope>
    <source>
        <strain evidence="9 10">YC6898</strain>
    </source>
</reference>
<dbReference type="PANTHER" id="PTHR43652">
    <property type="entry name" value="BASIC AMINO ACID ANTIPORTER YFCC-RELATED"/>
    <property type="match status" value="1"/>
</dbReference>
<feature type="transmembrane region" description="Helical" evidence="7">
    <location>
        <begin position="400"/>
        <end position="433"/>
    </location>
</feature>
<dbReference type="AlphaFoldDB" id="A0A4R5PQ59"/>
<evidence type="ECO:0000256" key="7">
    <source>
        <dbReference type="SAM" id="Phobius"/>
    </source>
</evidence>
<dbReference type="InterPro" id="IPR031312">
    <property type="entry name" value="Na/sul_symport_CS"/>
</dbReference>
<dbReference type="RefSeq" id="WP_133284000.1">
    <property type="nucleotide sequence ID" value="NZ_SMSI01000001.1"/>
</dbReference>
<dbReference type="InterPro" id="IPR036721">
    <property type="entry name" value="RCK_C_sf"/>
</dbReference>
<dbReference type="Gene3D" id="3.30.70.1450">
    <property type="entry name" value="Regulator of K+ conductance, C-terminal domain"/>
    <property type="match status" value="2"/>
</dbReference>
<keyword evidence="2" id="KW-0813">Transport</keyword>
<evidence type="ECO:0000313" key="9">
    <source>
        <dbReference type="EMBL" id="TDH39169.1"/>
    </source>
</evidence>
<dbReference type="OrthoDB" id="9809303at2"/>
<keyword evidence="5 7" id="KW-1133">Transmembrane helix</keyword>
<dbReference type="SUPFAM" id="SSF116726">
    <property type="entry name" value="TrkA C-terminal domain-like"/>
    <property type="match status" value="2"/>
</dbReference>
<evidence type="ECO:0000259" key="8">
    <source>
        <dbReference type="PROSITE" id="PS51202"/>
    </source>
</evidence>
<evidence type="ECO:0000256" key="5">
    <source>
        <dbReference type="ARBA" id="ARBA00022989"/>
    </source>
</evidence>
<organism evidence="9 10">
    <name type="scientific">Pseudohoeflea suaedae</name>
    <dbReference type="NCBI Taxonomy" id="877384"/>
    <lineage>
        <taxon>Bacteria</taxon>
        <taxon>Pseudomonadati</taxon>
        <taxon>Pseudomonadota</taxon>
        <taxon>Alphaproteobacteria</taxon>
        <taxon>Hyphomicrobiales</taxon>
        <taxon>Rhizobiaceae</taxon>
        <taxon>Pseudohoeflea</taxon>
    </lineage>
</organism>
<feature type="transmembrane region" description="Helical" evidence="7">
    <location>
        <begin position="97"/>
        <end position="114"/>
    </location>
</feature>
<feature type="transmembrane region" description="Helical" evidence="7">
    <location>
        <begin position="568"/>
        <end position="588"/>
    </location>
</feature>
<evidence type="ECO:0000313" key="10">
    <source>
        <dbReference type="Proteomes" id="UP000295131"/>
    </source>
</evidence>
<feature type="transmembrane region" description="Helical" evidence="7">
    <location>
        <begin position="506"/>
        <end position="525"/>
    </location>
</feature>
<comment type="caution">
    <text evidence="9">The sequence shown here is derived from an EMBL/GenBank/DDBJ whole genome shotgun (WGS) entry which is preliminary data.</text>
</comment>
<name>A0A4R5PQ59_9HYPH</name>
<sequence length="590" mass="62027">MIAFIENNQAYIALGILFLLFLAFLSERYSPEITAAGAAALFVALGFLDTKEVMGVFSNSAPITIAAMFIISAALVRTGVLEKASDMVMSTASARPTLAIACFLVLTAAASAFINNTPLVLFLIPLVVKLASAARLAPTRLLIPLSYAAILGGTCSLIGTSTNLLVDGVAREAGLAPFTIFEITPVGIVAATVGATLMLLLGPWLLPNREAQNVDRLLSESEFLSEVTIVDAEAYKGVQLGGIADFNLSGLRILGLRRGGEIHRSNLGEMELIKGDALILMGSTSEILTLNNNPAVLVGRRRAGDPHGVIVEAVVAPAKRDAGSRIADLGLGRRFGVRVLGAHRHRHIAGPDLSNVRLKPADKLLLEGPAEGFDQLSEDAALVSVSRPTGREFRRSRAPLALIAIAAVVGLAAFGVADIGILAMIAVAVLLIFRCMDPDEAWSSINGGILVLIFSMLIVGKALENSGAVALIVDVLTPWFKDLPPILVLAAFYALSSFLTEVVTNNAVAVVLTPLAIALGTQIGLDPRSLVIAVMFGASASFATPIGYQTNTLVYGAANYRFADFLRIGVPMNIIVGIATVMAISFFYGV</sequence>
<evidence type="ECO:0000256" key="1">
    <source>
        <dbReference type="ARBA" id="ARBA00004141"/>
    </source>
</evidence>
<feature type="transmembrane region" description="Helical" evidence="7">
    <location>
        <begin position="530"/>
        <end position="548"/>
    </location>
</feature>
<comment type="subcellular location">
    <subcellularLocation>
        <location evidence="1">Membrane</location>
        <topology evidence="1">Multi-pass membrane protein</topology>
    </subcellularLocation>
</comment>
<evidence type="ECO:0000256" key="3">
    <source>
        <dbReference type="ARBA" id="ARBA00022692"/>
    </source>
</evidence>
<feature type="transmembrane region" description="Helical" evidence="7">
    <location>
        <begin position="145"/>
        <end position="166"/>
    </location>
</feature>
<feature type="domain" description="RCK C-terminal" evidence="8">
    <location>
        <begin position="212"/>
        <end position="296"/>
    </location>
</feature>
<protein>
    <submittedName>
        <fullName evidence="9">SLC13 family permease</fullName>
    </submittedName>
</protein>
<feature type="transmembrane region" description="Helical" evidence="7">
    <location>
        <begin position="186"/>
        <end position="206"/>
    </location>
</feature>
<feature type="domain" description="RCK C-terminal" evidence="8">
    <location>
        <begin position="298"/>
        <end position="382"/>
    </location>
</feature>
<dbReference type="GO" id="GO:0006813">
    <property type="term" value="P:potassium ion transport"/>
    <property type="evidence" value="ECO:0007669"/>
    <property type="project" value="InterPro"/>
</dbReference>
<dbReference type="PROSITE" id="PS01271">
    <property type="entry name" value="NA_SULFATE"/>
    <property type="match status" value="1"/>
</dbReference>
<keyword evidence="10" id="KW-1185">Reference proteome</keyword>
<dbReference type="Proteomes" id="UP000295131">
    <property type="component" value="Unassembled WGS sequence"/>
</dbReference>
<dbReference type="PANTHER" id="PTHR43652:SF2">
    <property type="entry name" value="BASIC AMINO ACID ANTIPORTER YFCC-RELATED"/>
    <property type="match status" value="1"/>
</dbReference>
<keyword evidence="4" id="KW-0677">Repeat</keyword>
<evidence type="ECO:0000256" key="4">
    <source>
        <dbReference type="ARBA" id="ARBA00022737"/>
    </source>
</evidence>
<dbReference type="EMBL" id="SMSI01000001">
    <property type="protein sequence ID" value="TDH39169.1"/>
    <property type="molecule type" value="Genomic_DNA"/>
</dbReference>
<dbReference type="Pfam" id="PF03600">
    <property type="entry name" value="CitMHS"/>
    <property type="match status" value="1"/>
</dbReference>
<dbReference type="InterPro" id="IPR006037">
    <property type="entry name" value="RCK_C"/>
</dbReference>
<keyword evidence="6 7" id="KW-0472">Membrane</keyword>
<accession>A0A4R5PQ59</accession>
<dbReference type="Pfam" id="PF02080">
    <property type="entry name" value="TrkA_C"/>
    <property type="match status" value="1"/>
</dbReference>
<dbReference type="GO" id="GO:0008324">
    <property type="term" value="F:monoatomic cation transmembrane transporter activity"/>
    <property type="evidence" value="ECO:0007669"/>
    <property type="project" value="InterPro"/>
</dbReference>
<dbReference type="InterPro" id="IPR004680">
    <property type="entry name" value="Cit_transptr-like_dom"/>
</dbReference>
<feature type="transmembrane region" description="Helical" evidence="7">
    <location>
        <begin position="56"/>
        <end position="76"/>
    </location>
</feature>
<evidence type="ECO:0000256" key="6">
    <source>
        <dbReference type="ARBA" id="ARBA00023136"/>
    </source>
</evidence>
<dbReference type="PROSITE" id="PS51202">
    <property type="entry name" value="RCK_C"/>
    <property type="match status" value="2"/>
</dbReference>
<feature type="transmembrane region" description="Helical" evidence="7">
    <location>
        <begin position="445"/>
        <end position="463"/>
    </location>
</feature>
<dbReference type="GO" id="GO:0005886">
    <property type="term" value="C:plasma membrane"/>
    <property type="evidence" value="ECO:0007669"/>
    <property type="project" value="TreeGrafter"/>
</dbReference>
<gene>
    <name evidence="9" type="ORF">E2A64_08860</name>
</gene>
<proteinExistence type="predicted"/>
<dbReference type="InterPro" id="IPR051679">
    <property type="entry name" value="DASS-Related_Transporters"/>
</dbReference>